<proteinExistence type="predicted"/>
<accession>A0A4Y2P886</accession>
<evidence type="ECO:0000313" key="2">
    <source>
        <dbReference type="EMBL" id="GBN47249.1"/>
    </source>
</evidence>
<dbReference type="AlphaFoldDB" id="A0A4Y2P886"/>
<reference evidence="2 3" key="1">
    <citation type="journal article" date="2019" name="Sci. Rep.">
        <title>Orb-weaving spider Araneus ventricosus genome elucidates the spidroin gene catalogue.</title>
        <authorList>
            <person name="Kono N."/>
            <person name="Nakamura H."/>
            <person name="Ohtoshi R."/>
            <person name="Moran D.A.P."/>
            <person name="Shinohara A."/>
            <person name="Yoshida Y."/>
            <person name="Fujiwara M."/>
            <person name="Mori M."/>
            <person name="Tomita M."/>
            <person name="Arakawa K."/>
        </authorList>
    </citation>
    <scope>NUCLEOTIDE SEQUENCE [LARGE SCALE GENOMIC DNA]</scope>
</reference>
<evidence type="ECO:0000313" key="3">
    <source>
        <dbReference type="Proteomes" id="UP000499080"/>
    </source>
</evidence>
<name>A0A4Y2P886_ARAVE</name>
<dbReference type="Proteomes" id="UP000499080">
    <property type="component" value="Unassembled WGS sequence"/>
</dbReference>
<dbReference type="EMBL" id="BGPR01010642">
    <property type="protein sequence ID" value="GBN47249.1"/>
    <property type="molecule type" value="Genomic_DNA"/>
</dbReference>
<protein>
    <submittedName>
        <fullName evidence="2">Uncharacterized protein</fullName>
    </submittedName>
</protein>
<comment type="caution">
    <text evidence="2">The sequence shown here is derived from an EMBL/GenBank/DDBJ whole genome shotgun (WGS) entry which is preliminary data.</text>
</comment>
<evidence type="ECO:0000256" key="1">
    <source>
        <dbReference type="SAM" id="MobiDB-lite"/>
    </source>
</evidence>
<feature type="region of interest" description="Disordered" evidence="1">
    <location>
        <begin position="1"/>
        <end position="27"/>
    </location>
</feature>
<sequence>MTLASEGDPSQSTHPAMSRHGLSIVSPTGPDITWNHLDKYGLIEISRKNSSSFEIPHFVSKWPNACPSAAKTSPRSEVKCLHCPRHSILLPCERSSQP</sequence>
<keyword evidence="3" id="KW-1185">Reference proteome</keyword>
<gene>
    <name evidence="2" type="ORF">AVEN_215573_1</name>
</gene>
<organism evidence="2 3">
    <name type="scientific">Araneus ventricosus</name>
    <name type="common">Orbweaver spider</name>
    <name type="synonym">Epeira ventricosa</name>
    <dbReference type="NCBI Taxonomy" id="182803"/>
    <lineage>
        <taxon>Eukaryota</taxon>
        <taxon>Metazoa</taxon>
        <taxon>Ecdysozoa</taxon>
        <taxon>Arthropoda</taxon>
        <taxon>Chelicerata</taxon>
        <taxon>Arachnida</taxon>
        <taxon>Araneae</taxon>
        <taxon>Araneomorphae</taxon>
        <taxon>Entelegynae</taxon>
        <taxon>Araneoidea</taxon>
        <taxon>Araneidae</taxon>
        <taxon>Araneus</taxon>
    </lineage>
</organism>